<feature type="transmembrane region" description="Helical" evidence="2">
    <location>
        <begin position="52"/>
        <end position="73"/>
    </location>
</feature>
<keyword evidence="5" id="KW-1185">Reference proteome</keyword>
<evidence type="ECO:0000313" key="5">
    <source>
        <dbReference type="Proteomes" id="UP000242791"/>
    </source>
</evidence>
<feature type="transmembrane region" description="Helical" evidence="2">
    <location>
        <begin position="85"/>
        <end position="103"/>
    </location>
</feature>
<dbReference type="GO" id="GO:0016020">
    <property type="term" value="C:membrane"/>
    <property type="evidence" value="ECO:0007669"/>
    <property type="project" value="UniProtKB-SubCell"/>
</dbReference>
<comment type="caution">
    <text evidence="4">The sequence shown here is derived from an EMBL/GenBank/DDBJ whole genome shotgun (WGS) entry which is preliminary data.</text>
</comment>
<dbReference type="GO" id="GO:0022857">
    <property type="term" value="F:transmembrane transporter activity"/>
    <property type="evidence" value="ECO:0007669"/>
    <property type="project" value="InterPro"/>
</dbReference>
<reference evidence="4 5" key="1">
    <citation type="submission" date="2015-08" db="EMBL/GenBank/DDBJ databases">
        <title>Emmonsia species relationships and genome sequence.</title>
        <authorList>
            <person name="Cuomo C.A."/>
            <person name="Schwartz I.S."/>
            <person name="Kenyon C."/>
            <person name="De Hoog G.S."/>
            <person name="Govender N.P."/>
            <person name="Botha A."/>
            <person name="Moreno L."/>
            <person name="De Vries M."/>
            <person name="Munoz J.F."/>
            <person name="Stielow J.B."/>
        </authorList>
    </citation>
    <scope>NUCLEOTIDE SEQUENCE [LARGE SCALE GENOMIC DNA]</scope>
    <source>
        <strain evidence="4 5">EI222</strain>
    </source>
</reference>
<dbReference type="VEuPathDB" id="FungiDB:ACJ73_03458"/>
<accession>A0A1J9Q9G7</accession>
<dbReference type="Gene3D" id="1.20.1250.20">
    <property type="entry name" value="MFS general substrate transporter like domains"/>
    <property type="match status" value="1"/>
</dbReference>
<sequence length="114" mass="12081">MVLALWLPARGNIPILLFTAFFGFTSGAFVSLGPALIAQISDVRQIGVRNGSMFAVCSIASLTGNPIGGALVGDIKQPTFWRMQLFAGIVMASGTVAFVLARLKVTGMKLMTKF</sequence>
<dbReference type="AlphaFoldDB" id="A0A1J9Q9G7"/>
<feature type="domain" description="Major facilitator superfamily (MFS) profile" evidence="3">
    <location>
        <begin position="1"/>
        <end position="114"/>
    </location>
</feature>
<dbReference type="OrthoDB" id="5667at2759"/>
<dbReference type="EMBL" id="LGTZ01000420">
    <property type="protein sequence ID" value="OJD25169.1"/>
    <property type="molecule type" value="Genomic_DNA"/>
</dbReference>
<evidence type="ECO:0000259" key="3">
    <source>
        <dbReference type="PROSITE" id="PS50850"/>
    </source>
</evidence>
<dbReference type="Proteomes" id="UP000242791">
    <property type="component" value="Unassembled WGS sequence"/>
</dbReference>
<gene>
    <name evidence="4" type="ORF">ACJ73_03458</name>
</gene>
<keyword evidence="2" id="KW-0472">Membrane</keyword>
<name>A0A1J9Q9G7_9EURO</name>
<comment type="subcellular location">
    <subcellularLocation>
        <location evidence="1">Membrane</location>
        <topology evidence="1">Multi-pass membrane protein</topology>
    </subcellularLocation>
</comment>
<dbReference type="SUPFAM" id="SSF103473">
    <property type="entry name" value="MFS general substrate transporter"/>
    <property type="match status" value="1"/>
</dbReference>
<keyword evidence="2" id="KW-1133">Transmembrane helix</keyword>
<dbReference type="InterPro" id="IPR020846">
    <property type="entry name" value="MFS_dom"/>
</dbReference>
<proteinExistence type="predicted"/>
<feature type="transmembrane region" description="Helical" evidence="2">
    <location>
        <begin position="15"/>
        <end position="40"/>
    </location>
</feature>
<dbReference type="InterPro" id="IPR036259">
    <property type="entry name" value="MFS_trans_sf"/>
</dbReference>
<dbReference type="PROSITE" id="PS50850">
    <property type="entry name" value="MFS"/>
    <property type="match status" value="1"/>
</dbReference>
<keyword evidence="2" id="KW-0812">Transmembrane</keyword>
<evidence type="ECO:0000256" key="2">
    <source>
        <dbReference type="SAM" id="Phobius"/>
    </source>
</evidence>
<evidence type="ECO:0000313" key="4">
    <source>
        <dbReference type="EMBL" id="OJD25169.1"/>
    </source>
</evidence>
<evidence type="ECO:0000256" key="1">
    <source>
        <dbReference type="ARBA" id="ARBA00004141"/>
    </source>
</evidence>
<organism evidence="4 5">
    <name type="scientific">Blastomyces percursus</name>
    <dbReference type="NCBI Taxonomy" id="1658174"/>
    <lineage>
        <taxon>Eukaryota</taxon>
        <taxon>Fungi</taxon>
        <taxon>Dikarya</taxon>
        <taxon>Ascomycota</taxon>
        <taxon>Pezizomycotina</taxon>
        <taxon>Eurotiomycetes</taxon>
        <taxon>Eurotiomycetidae</taxon>
        <taxon>Onygenales</taxon>
        <taxon>Ajellomycetaceae</taxon>
        <taxon>Blastomyces</taxon>
    </lineage>
</organism>
<protein>
    <recommendedName>
        <fullName evidence="3">Major facilitator superfamily (MFS) profile domain-containing protein</fullName>
    </recommendedName>
</protein>